<dbReference type="AlphaFoldDB" id="A0A6A4PJQ5"/>
<protein>
    <submittedName>
        <fullName evidence="1">Uncharacterized protein</fullName>
    </submittedName>
</protein>
<dbReference type="Proteomes" id="UP000447434">
    <property type="component" value="Chromosome 13"/>
</dbReference>
<dbReference type="OrthoDB" id="1433501at2759"/>
<proteinExistence type="predicted"/>
<accession>A0A6A4PJQ5</accession>
<reference evidence="2" key="1">
    <citation type="journal article" date="2020" name="Nat. Commun.">
        <title>Genome sequence of the cluster root forming white lupin.</title>
        <authorList>
            <person name="Hufnagel B."/>
            <person name="Marques A."/>
            <person name="Soriano A."/>
            <person name="Marques L."/>
            <person name="Divol F."/>
            <person name="Doumas P."/>
            <person name="Sallet E."/>
            <person name="Mancinotti D."/>
            <person name="Carrere S."/>
            <person name="Marande W."/>
            <person name="Arribat S."/>
            <person name="Keller J."/>
            <person name="Huneau C."/>
            <person name="Blein T."/>
            <person name="Aime D."/>
            <person name="Laguerre M."/>
            <person name="Taylor J."/>
            <person name="Schubert V."/>
            <person name="Nelson M."/>
            <person name="Geu-Flores F."/>
            <person name="Crespi M."/>
            <person name="Gallardo-Guerrero K."/>
            <person name="Delaux P.-M."/>
            <person name="Salse J."/>
            <person name="Berges H."/>
            <person name="Guyot R."/>
            <person name="Gouzy J."/>
            <person name="Peret B."/>
        </authorList>
    </citation>
    <scope>NUCLEOTIDE SEQUENCE [LARGE SCALE GENOMIC DNA]</scope>
    <source>
        <strain evidence="2">cv. Amiga</strain>
    </source>
</reference>
<keyword evidence="2" id="KW-1185">Reference proteome</keyword>
<comment type="caution">
    <text evidence="1">The sequence shown here is derived from an EMBL/GenBank/DDBJ whole genome shotgun (WGS) entry which is preliminary data.</text>
</comment>
<evidence type="ECO:0000313" key="1">
    <source>
        <dbReference type="EMBL" id="KAE9601783.1"/>
    </source>
</evidence>
<sequence>MKDHIIYIKGSHESKTSHHVNDSHNNTTHAMIKLGHGMKNISTSLEKIEAGLAHSRALIQEAVRTRNYTTNIKNSFVPKGSIYWNPHTFHQLSF</sequence>
<name>A0A6A4PJQ5_LUPAL</name>
<evidence type="ECO:0000313" key="2">
    <source>
        <dbReference type="Proteomes" id="UP000447434"/>
    </source>
</evidence>
<organism evidence="1 2">
    <name type="scientific">Lupinus albus</name>
    <name type="common">White lupine</name>
    <name type="synonym">Lupinus termis</name>
    <dbReference type="NCBI Taxonomy" id="3870"/>
    <lineage>
        <taxon>Eukaryota</taxon>
        <taxon>Viridiplantae</taxon>
        <taxon>Streptophyta</taxon>
        <taxon>Embryophyta</taxon>
        <taxon>Tracheophyta</taxon>
        <taxon>Spermatophyta</taxon>
        <taxon>Magnoliopsida</taxon>
        <taxon>eudicotyledons</taxon>
        <taxon>Gunneridae</taxon>
        <taxon>Pentapetalae</taxon>
        <taxon>rosids</taxon>
        <taxon>fabids</taxon>
        <taxon>Fabales</taxon>
        <taxon>Fabaceae</taxon>
        <taxon>Papilionoideae</taxon>
        <taxon>50 kb inversion clade</taxon>
        <taxon>genistoids sensu lato</taxon>
        <taxon>core genistoids</taxon>
        <taxon>Genisteae</taxon>
        <taxon>Lupinus</taxon>
    </lineage>
</organism>
<dbReference type="EMBL" id="WOCE01000013">
    <property type="protein sequence ID" value="KAE9601783.1"/>
    <property type="molecule type" value="Genomic_DNA"/>
</dbReference>
<gene>
    <name evidence="1" type="ORF">Lalb_Chr13g0301471</name>
</gene>